<evidence type="ECO:0000256" key="6">
    <source>
        <dbReference type="SAM" id="SignalP"/>
    </source>
</evidence>
<feature type="compositionally biased region" description="Polar residues" evidence="4">
    <location>
        <begin position="201"/>
        <end position="217"/>
    </location>
</feature>
<dbReference type="PANTHER" id="PTHR11860">
    <property type="entry name" value="POLYMERIC-IMMUNOGLOBULIN RECEPTOR"/>
    <property type="match status" value="1"/>
</dbReference>
<dbReference type="PANTHER" id="PTHR11860:SF49">
    <property type="entry name" value="HIGH AFFINITY IMMUNOGLOBULIN ALPHA AND IMMUNOGLOBULIN MU FC RECEPTOR"/>
    <property type="match status" value="1"/>
</dbReference>
<name>A0AA40LDG6_CNENI</name>
<dbReference type="InterPro" id="IPR013783">
    <property type="entry name" value="Ig-like_fold"/>
</dbReference>
<comment type="subcellular location">
    <subcellularLocation>
        <location evidence="1">Membrane</location>
    </subcellularLocation>
</comment>
<dbReference type="Gene3D" id="2.60.40.10">
    <property type="entry name" value="Immunoglobulins"/>
    <property type="match status" value="1"/>
</dbReference>
<dbReference type="GO" id="GO:0005886">
    <property type="term" value="C:plasma membrane"/>
    <property type="evidence" value="ECO:0007669"/>
    <property type="project" value="TreeGrafter"/>
</dbReference>
<feature type="chain" id="PRO_5041206024" description="Immunoglobulin domain-containing protein" evidence="6">
    <location>
        <begin position="38"/>
        <end position="470"/>
    </location>
</feature>
<keyword evidence="2 5" id="KW-0812">Transmembrane</keyword>
<evidence type="ECO:0000256" key="2">
    <source>
        <dbReference type="ARBA" id="ARBA00022692"/>
    </source>
</evidence>
<dbReference type="InterPro" id="IPR013106">
    <property type="entry name" value="Ig_V-set"/>
</dbReference>
<dbReference type="GO" id="GO:0004888">
    <property type="term" value="F:transmembrane signaling receptor activity"/>
    <property type="evidence" value="ECO:0007669"/>
    <property type="project" value="TreeGrafter"/>
</dbReference>
<evidence type="ECO:0000313" key="9">
    <source>
        <dbReference type="Proteomes" id="UP001177744"/>
    </source>
</evidence>
<proteinExistence type="predicted"/>
<organism evidence="8 9">
    <name type="scientific">Cnephaeus nilssonii</name>
    <name type="common">Northern bat</name>
    <name type="synonym">Eptesicus nilssonii</name>
    <dbReference type="NCBI Taxonomy" id="3371016"/>
    <lineage>
        <taxon>Eukaryota</taxon>
        <taxon>Metazoa</taxon>
        <taxon>Chordata</taxon>
        <taxon>Craniata</taxon>
        <taxon>Vertebrata</taxon>
        <taxon>Euteleostomi</taxon>
        <taxon>Mammalia</taxon>
        <taxon>Eutheria</taxon>
        <taxon>Laurasiatheria</taxon>
        <taxon>Chiroptera</taxon>
        <taxon>Yangochiroptera</taxon>
        <taxon>Vespertilionidae</taxon>
        <taxon>Cnephaeus</taxon>
    </lineage>
</organism>
<reference evidence="8" key="1">
    <citation type="submission" date="2023-06" db="EMBL/GenBank/DDBJ databases">
        <title>Reference genome for the Northern bat (Eptesicus nilssonii), a most northern bat species.</title>
        <authorList>
            <person name="Laine V.N."/>
            <person name="Pulliainen A.T."/>
            <person name="Lilley T.M."/>
        </authorList>
    </citation>
    <scope>NUCLEOTIDE SEQUENCE</scope>
    <source>
        <strain evidence="8">BLF_Eptnil</strain>
        <tissue evidence="8">Kidney</tissue>
    </source>
</reference>
<feature type="region of interest" description="Disordered" evidence="4">
    <location>
        <begin position="175"/>
        <end position="232"/>
    </location>
</feature>
<dbReference type="Pfam" id="PF07686">
    <property type="entry name" value="V-set"/>
    <property type="match status" value="1"/>
</dbReference>
<keyword evidence="3 5" id="KW-0472">Membrane</keyword>
<dbReference type="InterPro" id="IPR036179">
    <property type="entry name" value="Ig-like_dom_sf"/>
</dbReference>
<dbReference type="SMART" id="SM00409">
    <property type="entry name" value="IG"/>
    <property type="match status" value="1"/>
</dbReference>
<keyword evidence="6" id="KW-0732">Signal</keyword>
<evidence type="ECO:0000256" key="5">
    <source>
        <dbReference type="SAM" id="Phobius"/>
    </source>
</evidence>
<keyword evidence="9" id="KW-1185">Reference proteome</keyword>
<dbReference type="InterPro" id="IPR003599">
    <property type="entry name" value="Ig_sub"/>
</dbReference>
<dbReference type="AlphaFoldDB" id="A0AA40LDG6"/>
<feature type="region of interest" description="Disordered" evidence="4">
    <location>
        <begin position="250"/>
        <end position="277"/>
    </location>
</feature>
<gene>
    <name evidence="8" type="ORF">QTO34_011555</name>
</gene>
<feature type="region of interest" description="Disordered" evidence="4">
    <location>
        <begin position="338"/>
        <end position="380"/>
    </location>
</feature>
<evidence type="ECO:0000259" key="7">
    <source>
        <dbReference type="SMART" id="SM00409"/>
    </source>
</evidence>
<feature type="domain" description="Immunoglobulin" evidence="7">
    <location>
        <begin position="41"/>
        <end position="145"/>
    </location>
</feature>
<accession>A0AA40LDG6</accession>
<comment type="caution">
    <text evidence="8">The sequence shown here is derived from an EMBL/GenBank/DDBJ whole genome shotgun (WGS) entry which is preliminary data.</text>
</comment>
<dbReference type="SUPFAM" id="SSF48726">
    <property type="entry name" value="Immunoglobulin"/>
    <property type="match status" value="1"/>
</dbReference>
<evidence type="ECO:0000256" key="1">
    <source>
        <dbReference type="ARBA" id="ARBA00004370"/>
    </source>
</evidence>
<protein>
    <recommendedName>
        <fullName evidence="7">Immunoglobulin domain-containing protein</fullName>
    </recommendedName>
</protein>
<evidence type="ECO:0000256" key="4">
    <source>
        <dbReference type="SAM" id="MobiDB-lite"/>
    </source>
</evidence>
<dbReference type="InterPro" id="IPR050671">
    <property type="entry name" value="CD300_family_receptors"/>
</dbReference>
<feature type="signal peptide" evidence="6">
    <location>
        <begin position="1"/>
        <end position="37"/>
    </location>
</feature>
<dbReference type="EMBL" id="JAULJE010000022">
    <property type="protein sequence ID" value="KAK1329371.1"/>
    <property type="molecule type" value="Genomic_DNA"/>
</dbReference>
<feature type="compositionally biased region" description="Basic and acidic residues" evidence="4">
    <location>
        <begin position="261"/>
        <end position="277"/>
    </location>
</feature>
<sequence length="470" mass="51382">MDGEAPATPGGQKVANQRAGWEMQVVLILCLLQAANALKGPRLVSGEPGGAVTIQCHYTPTSINRHQRKYWCRLSPLTWLCHTIVSTNHYTHVRYSGRVALADFPHSGLFVVRLTQLSPEDVGAYRCGIGNGNNMLFLSMNLAVSAGPPSPSPSPRATSAASELVRRFFGTASPAANRWAPGTTQTIERQGTEWDRVALTPETSKTTASAKGMQTQEPLAGPPSYSGESDFSSWRDARYSRTRLAVGHRELSNKQSWGQRGGERETTTEANRPREEAERVRIALATDWTAIKTIGPSTLASEKWVWETHQAATWFLRHKPWAPLKALLELQVSTEMSSAEGSTEGVRRDGPQTAPSQDLVAGPLRPPGKGSSVKSASPEEKNISRMLTPVSAVLCPLALVALVLLQRKLQRKRTSQETEKAPGVTLIQMTHLLELSLQPDQLPHVERKILQEDSSPAHATMRVPERDPGP</sequence>
<keyword evidence="5" id="KW-1133">Transmembrane helix</keyword>
<feature type="transmembrane region" description="Helical" evidence="5">
    <location>
        <begin position="386"/>
        <end position="405"/>
    </location>
</feature>
<evidence type="ECO:0000313" key="8">
    <source>
        <dbReference type="EMBL" id="KAK1329371.1"/>
    </source>
</evidence>
<dbReference type="CDD" id="cd05716">
    <property type="entry name" value="IgV_pIgR_like"/>
    <property type="match status" value="1"/>
</dbReference>
<feature type="region of interest" description="Disordered" evidence="4">
    <location>
        <begin position="450"/>
        <end position="470"/>
    </location>
</feature>
<dbReference type="Proteomes" id="UP001177744">
    <property type="component" value="Unassembled WGS sequence"/>
</dbReference>
<evidence type="ECO:0000256" key="3">
    <source>
        <dbReference type="ARBA" id="ARBA00023136"/>
    </source>
</evidence>